<feature type="region of interest" description="Disordered" evidence="4">
    <location>
        <begin position="695"/>
        <end position="714"/>
    </location>
</feature>
<feature type="binding site" evidence="3">
    <location>
        <begin position="376"/>
        <end position="383"/>
    </location>
    <ligand>
        <name>ATP</name>
        <dbReference type="ChEBI" id="CHEBI:30616"/>
    </ligand>
</feature>
<sequence length="726" mass="79195">MTVTEEMHNGIIADLREETSPLAHETAATTGLEKSTEGSANENDVLEGAVVLVDQPHRSGQVDLLAELAVRRQERSPLVPVWLRSRADALHVVKWQAEHAGYVFAYHLLRAPKYAVKLLARTPAGAWRLLVELVRWLLDLEGHPVRRAAVSKEQAAEYLALSRQRDNRVKARLWTLLIGAVTLIVAGILVAVVTPTWVHWAIVGMLIGVLGALGSPADQPLLDRAVVPARVRKLTSDQVLDALGSLGISAVNQALGKKGRGITFPAPIMRDGPGWRAEVDLPLGVTVSEVLDKRDKLASGLRRALGCVWPEPVSEEHPGRLVLWVGDQEMRKARQPAWPLAKSGQVSLFEPVPYGNDQRGRPISILLMFANVLIGSMPRYGKTFALRVLLLACALDPLAELRLFELKGTGDLSALEKVAHHYAKGATDSAKAACVASLADVYAELDRRAEVIDGLPRHEAPEFKITPELAARRDLGLHPVVVAIDECQELFADDEYGEEAAKYATAIIKRGPALGIILILATQRPDKDSLPKAISANAGIRICLRVMGWQENDMILGTGMHQAGVKATMFTLNDKGISWAVGIAEDPVIVRSAYLDGPTSELIADRAHQLRQAAGMLSGQAIGQQPPQRVSYDLLADILAVTTAKEEKIWNSAVVERLTQFRPDAYGQWADLEDDAKTATLTARLKEYGVKTDDTWGRDSAGNGRNRKGFNRADVAEAYGQRKTQL</sequence>
<keyword evidence="2 3" id="KW-0067">ATP-binding</keyword>
<proteinExistence type="predicted"/>
<keyword evidence="5" id="KW-1133">Transmembrane helix</keyword>
<dbReference type="Proteomes" id="UP001500902">
    <property type="component" value="Unassembled WGS sequence"/>
</dbReference>
<gene>
    <name evidence="7" type="ORF">GCM10022224_095190</name>
</gene>
<keyword evidence="5" id="KW-0812">Transmembrane</keyword>
<dbReference type="PANTHER" id="PTHR22683:SF41">
    <property type="entry name" value="DNA TRANSLOCASE FTSK"/>
    <property type="match status" value="1"/>
</dbReference>
<dbReference type="EMBL" id="BAAAZP010000224">
    <property type="protein sequence ID" value="GAA3714474.1"/>
    <property type="molecule type" value="Genomic_DNA"/>
</dbReference>
<organism evidence="7 8">
    <name type="scientific">Nonomuraea antimicrobica</name>
    <dbReference type="NCBI Taxonomy" id="561173"/>
    <lineage>
        <taxon>Bacteria</taxon>
        <taxon>Bacillati</taxon>
        <taxon>Actinomycetota</taxon>
        <taxon>Actinomycetes</taxon>
        <taxon>Streptosporangiales</taxon>
        <taxon>Streptosporangiaceae</taxon>
        <taxon>Nonomuraea</taxon>
    </lineage>
</organism>
<evidence type="ECO:0000256" key="2">
    <source>
        <dbReference type="ARBA" id="ARBA00022840"/>
    </source>
</evidence>
<dbReference type="RefSeq" id="WP_344895102.1">
    <property type="nucleotide sequence ID" value="NZ_BAAAZP010000224.1"/>
</dbReference>
<dbReference type="SUPFAM" id="SSF52540">
    <property type="entry name" value="P-loop containing nucleoside triphosphate hydrolases"/>
    <property type="match status" value="1"/>
</dbReference>
<evidence type="ECO:0000259" key="6">
    <source>
        <dbReference type="PROSITE" id="PS50901"/>
    </source>
</evidence>
<evidence type="ECO:0000313" key="7">
    <source>
        <dbReference type="EMBL" id="GAA3714474.1"/>
    </source>
</evidence>
<dbReference type="PANTHER" id="PTHR22683">
    <property type="entry name" value="SPORULATION PROTEIN RELATED"/>
    <property type="match status" value="1"/>
</dbReference>
<feature type="region of interest" description="Disordered" evidence="4">
    <location>
        <begin position="1"/>
        <end position="40"/>
    </location>
</feature>
<evidence type="ECO:0000256" key="4">
    <source>
        <dbReference type="SAM" id="MobiDB-lite"/>
    </source>
</evidence>
<keyword evidence="8" id="KW-1185">Reference proteome</keyword>
<accession>A0ABP7EAM5</accession>
<dbReference type="InterPro" id="IPR027417">
    <property type="entry name" value="P-loop_NTPase"/>
</dbReference>
<evidence type="ECO:0000256" key="5">
    <source>
        <dbReference type="SAM" id="Phobius"/>
    </source>
</evidence>
<feature type="compositionally biased region" description="Basic and acidic residues" evidence="4">
    <location>
        <begin position="1"/>
        <end position="19"/>
    </location>
</feature>
<feature type="transmembrane region" description="Helical" evidence="5">
    <location>
        <begin position="173"/>
        <end position="191"/>
    </location>
</feature>
<dbReference type="InterPro" id="IPR002543">
    <property type="entry name" value="FtsK_dom"/>
</dbReference>
<feature type="compositionally biased region" description="Polar residues" evidence="4">
    <location>
        <begin position="27"/>
        <end position="40"/>
    </location>
</feature>
<keyword evidence="1 3" id="KW-0547">Nucleotide-binding</keyword>
<evidence type="ECO:0000313" key="8">
    <source>
        <dbReference type="Proteomes" id="UP001500902"/>
    </source>
</evidence>
<reference evidence="8" key="1">
    <citation type="journal article" date="2019" name="Int. J. Syst. Evol. Microbiol.">
        <title>The Global Catalogue of Microorganisms (GCM) 10K type strain sequencing project: providing services to taxonomists for standard genome sequencing and annotation.</title>
        <authorList>
            <consortium name="The Broad Institute Genomics Platform"/>
            <consortium name="The Broad Institute Genome Sequencing Center for Infectious Disease"/>
            <person name="Wu L."/>
            <person name="Ma J."/>
        </authorList>
    </citation>
    <scope>NUCLEOTIDE SEQUENCE [LARGE SCALE GENOMIC DNA]</scope>
    <source>
        <strain evidence="8">JCM 16904</strain>
    </source>
</reference>
<protein>
    <submittedName>
        <fullName evidence="7">FtsK/SpoIIIE domain-containing protein</fullName>
    </submittedName>
</protein>
<evidence type="ECO:0000256" key="3">
    <source>
        <dbReference type="PROSITE-ProRule" id="PRU00289"/>
    </source>
</evidence>
<dbReference type="PROSITE" id="PS50901">
    <property type="entry name" value="FTSK"/>
    <property type="match status" value="1"/>
</dbReference>
<dbReference type="InterPro" id="IPR050206">
    <property type="entry name" value="FtsK/SpoIIIE/SftA"/>
</dbReference>
<dbReference type="Pfam" id="PF01580">
    <property type="entry name" value="FtsK_SpoIIIE"/>
    <property type="match status" value="1"/>
</dbReference>
<comment type="caution">
    <text evidence="7">The sequence shown here is derived from an EMBL/GenBank/DDBJ whole genome shotgun (WGS) entry which is preliminary data.</text>
</comment>
<evidence type="ECO:0000256" key="1">
    <source>
        <dbReference type="ARBA" id="ARBA00022741"/>
    </source>
</evidence>
<feature type="domain" description="FtsK" evidence="6">
    <location>
        <begin position="349"/>
        <end position="553"/>
    </location>
</feature>
<dbReference type="Gene3D" id="3.40.50.300">
    <property type="entry name" value="P-loop containing nucleotide triphosphate hydrolases"/>
    <property type="match status" value="1"/>
</dbReference>
<keyword evidence="5" id="KW-0472">Membrane</keyword>
<name>A0ABP7EAM5_9ACTN</name>